<accession>A0ABT9VDM6</accession>
<evidence type="ECO:0000313" key="2">
    <source>
        <dbReference type="Proteomes" id="UP001224359"/>
    </source>
</evidence>
<gene>
    <name evidence="1" type="ORF">J2S77_000904</name>
</gene>
<sequence length="109" mass="13255">MMHHDRGSIKWTSLMLPEHVDALQDIWQVQNDRQPPMLDDQQLSYYIHVLTEAYQTGQPIHIVYYKANEFREMNGWVLDWSKQDQAVRIQTMDDEREWIPLRHIKDMME</sequence>
<dbReference type="PANTHER" id="PTHR40051:SF1">
    <property type="entry name" value="YOLD-LIKE FAMILY PROTEIN"/>
    <property type="match status" value="1"/>
</dbReference>
<protein>
    <recommendedName>
        <fullName evidence="3">YolD-like family protein</fullName>
    </recommendedName>
</protein>
<evidence type="ECO:0000313" key="1">
    <source>
        <dbReference type="EMBL" id="MDQ0158940.1"/>
    </source>
</evidence>
<evidence type="ECO:0008006" key="3">
    <source>
        <dbReference type="Google" id="ProtNLM"/>
    </source>
</evidence>
<dbReference type="InterPro" id="IPR014962">
    <property type="entry name" value="YolD"/>
</dbReference>
<keyword evidence="2" id="KW-1185">Reference proteome</keyword>
<organism evidence="1 2">
    <name type="scientific">Alkalibacillus salilacus</name>
    <dbReference type="NCBI Taxonomy" id="284582"/>
    <lineage>
        <taxon>Bacteria</taxon>
        <taxon>Bacillati</taxon>
        <taxon>Bacillota</taxon>
        <taxon>Bacilli</taxon>
        <taxon>Bacillales</taxon>
        <taxon>Bacillaceae</taxon>
        <taxon>Alkalibacillus</taxon>
    </lineage>
</organism>
<name>A0ABT9VDM6_9BACI</name>
<proteinExistence type="predicted"/>
<dbReference type="EMBL" id="JAUSTQ010000003">
    <property type="protein sequence ID" value="MDQ0158940.1"/>
    <property type="molecule type" value="Genomic_DNA"/>
</dbReference>
<dbReference type="Proteomes" id="UP001224359">
    <property type="component" value="Unassembled WGS sequence"/>
</dbReference>
<comment type="caution">
    <text evidence="1">The sequence shown here is derived from an EMBL/GenBank/DDBJ whole genome shotgun (WGS) entry which is preliminary data.</text>
</comment>
<reference evidence="1 2" key="1">
    <citation type="submission" date="2023-07" db="EMBL/GenBank/DDBJ databases">
        <title>Genomic Encyclopedia of Type Strains, Phase IV (KMG-IV): sequencing the most valuable type-strain genomes for metagenomic binning, comparative biology and taxonomic classification.</title>
        <authorList>
            <person name="Goeker M."/>
        </authorList>
    </citation>
    <scope>NUCLEOTIDE SEQUENCE [LARGE SCALE GENOMIC DNA]</scope>
    <source>
        <strain evidence="1 2">DSM 16460</strain>
    </source>
</reference>
<dbReference type="Pfam" id="PF08863">
    <property type="entry name" value="YolD"/>
    <property type="match status" value="1"/>
</dbReference>
<dbReference type="PANTHER" id="PTHR40051">
    <property type="entry name" value="IG HYPOTHETICAL 15966"/>
    <property type="match status" value="1"/>
</dbReference>
<dbReference type="RefSeq" id="WP_306975046.1">
    <property type="nucleotide sequence ID" value="NZ_JAUSTQ010000003.1"/>
</dbReference>